<keyword evidence="1" id="KW-0812">Transmembrane</keyword>
<dbReference type="RefSeq" id="WP_219748290.1">
    <property type="nucleotide sequence ID" value="NZ_JAHXZN010000002.1"/>
</dbReference>
<feature type="transmembrane region" description="Helical" evidence="1">
    <location>
        <begin position="117"/>
        <end position="136"/>
    </location>
</feature>
<keyword evidence="3" id="KW-1185">Reference proteome</keyword>
<dbReference type="EMBL" id="JAHXZN010000002">
    <property type="protein sequence ID" value="MBW6530850.1"/>
    <property type="molecule type" value="Genomic_DNA"/>
</dbReference>
<feature type="transmembrane region" description="Helical" evidence="1">
    <location>
        <begin position="237"/>
        <end position="258"/>
    </location>
</feature>
<gene>
    <name evidence="2" type="ORF">KZ820_08895</name>
</gene>
<accession>A0ABS7BML4</accession>
<feature type="transmembrane region" description="Helical" evidence="1">
    <location>
        <begin position="440"/>
        <end position="459"/>
    </location>
</feature>
<feature type="transmembrane region" description="Helical" evidence="1">
    <location>
        <begin position="148"/>
        <end position="166"/>
    </location>
</feature>
<comment type="caution">
    <text evidence="2">The sequence shown here is derived from an EMBL/GenBank/DDBJ whole genome shotgun (WGS) entry which is preliminary data.</text>
</comment>
<organism evidence="2 3">
    <name type="scientific">Sphingomonas citri</name>
    <dbReference type="NCBI Taxonomy" id="2862499"/>
    <lineage>
        <taxon>Bacteria</taxon>
        <taxon>Pseudomonadati</taxon>
        <taxon>Pseudomonadota</taxon>
        <taxon>Alphaproteobacteria</taxon>
        <taxon>Sphingomonadales</taxon>
        <taxon>Sphingomonadaceae</taxon>
        <taxon>Sphingomonas</taxon>
    </lineage>
</organism>
<feature type="transmembrane region" description="Helical" evidence="1">
    <location>
        <begin position="409"/>
        <end position="428"/>
    </location>
</feature>
<keyword evidence="1" id="KW-1133">Transmembrane helix</keyword>
<evidence type="ECO:0000313" key="3">
    <source>
        <dbReference type="Proteomes" id="UP000759103"/>
    </source>
</evidence>
<keyword evidence="1" id="KW-0472">Membrane</keyword>
<feature type="transmembrane region" description="Helical" evidence="1">
    <location>
        <begin position="197"/>
        <end position="225"/>
    </location>
</feature>
<sequence length="500" mass="52529">MQGRGVLAGLIALLALLLLLPAALNRGVLQFPDTTTYIRGVDAAVVAATGHSSAWSDDAKRALAASGVPAPTKAPASGSGELAVSATTPAGNYPVVLSGRSVYYGALLYAADWLGSFWWVAIVQALVTATAVLLAARRVAGRLEAPERLWPVLAVALVTSVGLQVALLMPDIFAPLAILATAQIALLWRAMVRGERVFWWLLLAAAALFHSGNLLVIGLLLGLLLLWRLGRRTALRLAPIALALLVGAGGEAAFGAAVRKMTGYPPVRPPFVAARLIADGPGRDYLDRACAEGSTLTLCQYRDSIPEDSDSFLWASGRGSFMGMPPEDRRRVAAEERGFVLAVLADQPLAVIGTSLRNIGGQLLRWQVDDIADARLGGINRDKLPPAVRAAFDSTRAAESDFPSGYYDLLAVPVTLLALATLLALGLARRDTMPAAARGYVAIVLAGILLNAAVCGAFSKPHDRYQSRVIWLLPLLATAVLAGSRRRVPAPAPAASGTAV</sequence>
<protein>
    <submittedName>
        <fullName evidence="2">Uncharacterized protein</fullName>
    </submittedName>
</protein>
<reference evidence="2 3" key="1">
    <citation type="submission" date="2021-07" db="EMBL/GenBank/DDBJ databases">
        <title>Sphingomonas sp.</title>
        <authorList>
            <person name="Feng G."/>
            <person name="Li J."/>
            <person name="Pan M."/>
        </authorList>
    </citation>
    <scope>NUCLEOTIDE SEQUENCE [LARGE SCALE GENOMIC DNA]</scope>
    <source>
        <strain evidence="2 3">RRHST34</strain>
    </source>
</reference>
<name>A0ABS7BML4_9SPHN</name>
<evidence type="ECO:0000313" key="2">
    <source>
        <dbReference type="EMBL" id="MBW6530850.1"/>
    </source>
</evidence>
<proteinExistence type="predicted"/>
<evidence type="ECO:0000256" key="1">
    <source>
        <dbReference type="SAM" id="Phobius"/>
    </source>
</evidence>
<dbReference type="Proteomes" id="UP000759103">
    <property type="component" value="Unassembled WGS sequence"/>
</dbReference>
<feature type="transmembrane region" description="Helical" evidence="1">
    <location>
        <begin position="172"/>
        <end position="190"/>
    </location>
</feature>